<dbReference type="STRING" id="6186.A0A183L4U7"/>
<dbReference type="WBParaSite" id="SCUD_0002236201-mRNA-1">
    <property type="protein sequence ID" value="SCUD_0002236201-mRNA-1"/>
    <property type="gene ID" value="SCUD_0002236201"/>
</dbReference>
<reference evidence="3" key="1">
    <citation type="submission" date="2016-06" db="UniProtKB">
        <authorList>
            <consortium name="WormBaseParasite"/>
        </authorList>
    </citation>
    <scope>IDENTIFICATION</scope>
</reference>
<name>A0A183L4U7_9TREM</name>
<evidence type="ECO:0000313" key="3">
    <source>
        <dbReference type="WBParaSite" id="SCUD_0002236201-mRNA-1"/>
    </source>
</evidence>
<sequence>VEIRGAATILDVSFSAKSLSGEEDTWSQCVNELLVELRQCRRRADNLVNRIIHEILLGGNHHGHVTLNNLPNHTGVADQVNNIPSQGATLSGGTTPANAQMASTTAEHKCINDVSYFPLTFHFPSKEIFFKFYPHFQTTIVCKISN</sequence>
<evidence type="ECO:0000313" key="2">
    <source>
        <dbReference type="Proteomes" id="UP000279833"/>
    </source>
</evidence>
<organism evidence="3">
    <name type="scientific">Schistosoma curassoni</name>
    <dbReference type="NCBI Taxonomy" id="6186"/>
    <lineage>
        <taxon>Eukaryota</taxon>
        <taxon>Metazoa</taxon>
        <taxon>Spiralia</taxon>
        <taxon>Lophotrochozoa</taxon>
        <taxon>Platyhelminthes</taxon>
        <taxon>Trematoda</taxon>
        <taxon>Digenea</taxon>
        <taxon>Strigeidida</taxon>
        <taxon>Schistosomatoidea</taxon>
        <taxon>Schistosomatidae</taxon>
        <taxon>Schistosoma</taxon>
    </lineage>
</organism>
<reference evidence="1 2" key="2">
    <citation type="submission" date="2018-11" db="EMBL/GenBank/DDBJ databases">
        <authorList>
            <consortium name="Pathogen Informatics"/>
        </authorList>
    </citation>
    <scope>NUCLEOTIDE SEQUENCE [LARGE SCALE GENOMIC DNA]</scope>
    <source>
        <strain evidence="1">Dakar</strain>
        <strain evidence="2">Dakar, Senegal</strain>
    </source>
</reference>
<accession>A0A183L4U7</accession>
<dbReference type="AlphaFoldDB" id="A0A183L4U7"/>
<protein>
    <submittedName>
        <fullName evidence="3">IMS_C domain-containing protein</fullName>
    </submittedName>
</protein>
<evidence type="ECO:0000313" key="1">
    <source>
        <dbReference type="EMBL" id="VDP78685.1"/>
    </source>
</evidence>
<proteinExistence type="predicted"/>
<dbReference type="Proteomes" id="UP000279833">
    <property type="component" value="Unassembled WGS sequence"/>
</dbReference>
<keyword evidence="2" id="KW-1185">Reference proteome</keyword>
<gene>
    <name evidence="1" type="ORF">SCUD_LOCUS22359</name>
</gene>
<dbReference type="EMBL" id="UZAK01049120">
    <property type="protein sequence ID" value="VDP78685.1"/>
    <property type="molecule type" value="Genomic_DNA"/>
</dbReference>